<name>A0ABS4KDE6_9FIRM</name>
<feature type="domain" description="ATP-cone" evidence="4">
    <location>
        <begin position="53"/>
        <end position="136"/>
    </location>
</feature>
<evidence type="ECO:0000313" key="5">
    <source>
        <dbReference type="EMBL" id="MBP2025798.1"/>
    </source>
</evidence>
<protein>
    <recommendedName>
        <fullName evidence="4">ATP-cone domain-containing protein</fullName>
    </recommendedName>
</protein>
<proteinExistence type="predicted"/>
<evidence type="ECO:0000256" key="3">
    <source>
        <dbReference type="PROSITE-ProRule" id="PRU00492"/>
    </source>
</evidence>
<keyword evidence="6" id="KW-1185">Reference proteome</keyword>
<accession>A0ABS4KDE6</accession>
<keyword evidence="2 3" id="KW-0067">ATP-binding</keyword>
<reference evidence="5 6" key="1">
    <citation type="submission" date="2021-03" db="EMBL/GenBank/DDBJ databases">
        <title>Genomic Encyclopedia of Type Strains, Phase IV (KMG-IV): sequencing the most valuable type-strain genomes for metagenomic binning, comparative biology and taxonomic classification.</title>
        <authorList>
            <person name="Goeker M."/>
        </authorList>
    </citation>
    <scope>NUCLEOTIDE SEQUENCE [LARGE SCALE GENOMIC DNA]</scope>
    <source>
        <strain evidence="5 6">DSM 27563</strain>
    </source>
</reference>
<evidence type="ECO:0000256" key="1">
    <source>
        <dbReference type="ARBA" id="ARBA00022741"/>
    </source>
</evidence>
<gene>
    <name evidence="5" type="ORF">J2Z71_001345</name>
</gene>
<keyword evidence="1 3" id="KW-0547">Nucleotide-binding</keyword>
<organism evidence="5 6">
    <name type="scientific">Peptoniphilus stercorisuis</name>
    <dbReference type="NCBI Taxonomy" id="1436965"/>
    <lineage>
        <taxon>Bacteria</taxon>
        <taxon>Bacillati</taxon>
        <taxon>Bacillota</taxon>
        <taxon>Tissierellia</taxon>
        <taxon>Tissierellales</taxon>
        <taxon>Peptoniphilaceae</taxon>
        <taxon>Peptoniphilus</taxon>
    </lineage>
</organism>
<comment type="caution">
    <text evidence="5">The sequence shown here is derived from an EMBL/GenBank/DDBJ whole genome shotgun (WGS) entry which is preliminary data.</text>
</comment>
<dbReference type="PROSITE" id="PS51161">
    <property type="entry name" value="ATP_CONE"/>
    <property type="match status" value="1"/>
</dbReference>
<dbReference type="EMBL" id="JAGGLJ010000012">
    <property type="protein sequence ID" value="MBP2025798.1"/>
    <property type="molecule type" value="Genomic_DNA"/>
</dbReference>
<dbReference type="Proteomes" id="UP001519306">
    <property type="component" value="Unassembled WGS sequence"/>
</dbReference>
<evidence type="ECO:0000256" key="2">
    <source>
        <dbReference type="ARBA" id="ARBA00022840"/>
    </source>
</evidence>
<evidence type="ECO:0000313" key="6">
    <source>
        <dbReference type="Proteomes" id="UP001519306"/>
    </source>
</evidence>
<evidence type="ECO:0000259" key="4">
    <source>
        <dbReference type="PROSITE" id="PS51161"/>
    </source>
</evidence>
<dbReference type="InterPro" id="IPR005144">
    <property type="entry name" value="ATP-cone_dom"/>
</dbReference>
<sequence length="136" mass="15554">MKDLVNKLGENITTKIKEENLSLDESISLLEKVETYVLDKLVCEHESCKPGERYVLKFEGYLENYSSKKIAYSLERAASALGDNSYINQSDISLIVRDVERNFGDRVVIKSSELRKWVKNSLDTNGYGFLKEKYSG</sequence>
<dbReference type="RefSeq" id="WP_210061316.1">
    <property type="nucleotide sequence ID" value="NZ_JAGGLJ010000012.1"/>
</dbReference>